<dbReference type="GO" id="GO:0005886">
    <property type="term" value="C:plasma membrane"/>
    <property type="evidence" value="ECO:0007669"/>
    <property type="project" value="UniProtKB-SubCell"/>
</dbReference>
<feature type="transmembrane region" description="Helical" evidence="7">
    <location>
        <begin position="133"/>
        <end position="156"/>
    </location>
</feature>
<dbReference type="PANTHER" id="PTHR33508:SF1">
    <property type="entry name" value="UPF0056 MEMBRANE PROTEIN YHCE"/>
    <property type="match status" value="1"/>
</dbReference>
<dbReference type="Proteomes" id="UP000885660">
    <property type="component" value="Unassembled WGS sequence"/>
</dbReference>
<organism evidence="8">
    <name type="scientific">Aerophobetes bacterium</name>
    <dbReference type="NCBI Taxonomy" id="2030807"/>
    <lineage>
        <taxon>Bacteria</taxon>
        <taxon>Candidatus Aerophobota</taxon>
    </lineage>
</organism>
<comment type="subcellular location">
    <subcellularLocation>
        <location evidence="1 7">Cell membrane</location>
        <topology evidence="1 7">Multi-pass membrane protein</topology>
    </subcellularLocation>
</comment>
<feature type="transmembrane region" description="Helical" evidence="7">
    <location>
        <begin position="107"/>
        <end position="127"/>
    </location>
</feature>
<feature type="transmembrane region" description="Helical" evidence="7">
    <location>
        <begin position="168"/>
        <end position="189"/>
    </location>
</feature>
<reference evidence="8" key="1">
    <citation type="journal article" date="2020" name="mSystems">
        <title>Genome- and Community-Level Interaction Insights into Carbon Utilization and Element Cycling Functions of Hydrothermarchaeota in Hydrothermal Sediment.</title>
        <authorList>
            <person name="Zhou Z."/>
            <person name="Liu Y."/>
            <person name="Xu W."/>
            <person name="Pan J."/>
            <person name="Luo Z.H."/>
            <person name="Li M."/>
        </authorList>
    </citation>
    <scope>NUCLEOTIDE SEQUENCE [LARGE SCALE GENOMIC DNA]</scope>
    <source>
        <strain evidence="8">HyVt-219</strain>
    </source>
</reference>
<dbReference type="InterPro" id="IPR002771">
    <property type="entry name" value="Multi_antbiot-R_MarC"/>
</dbReference>
<accession>A0A7V0MYW7</accession>
<keyword evidence="3" id="KW-1003">Cell membrane</keyword>
<feature type="transmembrane region" description="Helical" evidence="7">
    <location>
        <begin position="40"/>
        <end position="60"/>
    </location>
</feature>
<dbReference type="Pfam" id="PF01914">
    <property type="entry name" value="MarC"/>
    <property type="match status" value="1"/>
</dbReference>
<dbReference type="PANTHER" id="PTHR33508">
    <property type="entry name" value="UPF0056 MEMBRANE PROTEIN YHCE"/>
    <property type="match status" value="1"/>
</dbReference>
<comment type="similarity">
    <text evidence="2 7">Belongs to the UPF0056 (MarC) family.</text>
</comment>
<evidence type="ECO:0000256" key="2">
    <source>
        <dbReference type="ARBA" id="ARBA00009784"/>
    </source>
</evidence>
<keyword evidence="5 7" id="KW-1133">Transmembrane helix</keyword>
<dbReference type="EMBL" id="DRBC01000152">
    <property type="protein sequence ID" value="HDN84629.1"/>
    <property type="molecule type" value="Genomic_DNA"/>
</dbReference>
<evidence type="ECO:0000256" key="5">
    <source>
        <dbReference type="ARBA" id="ARBA00022989"/>
    </source>
</evidence>
<evidence type="ECO:0000256" key="7">
    <source>
        <dbReference type="RuleBase" id="RU362048"/>
    </source>
</evidence>
<keyword evidence="4 7" id="KW-0812">Transmembrane</keyword>
<dbReference type="AlphaFoldDB" id="A0A7V0MYW7"/>
<protein>
    <recommendedName>
        <fullName evidence="7">UPF0056 membrane protein</fullName>
    </recommendedName>
</protein>
<evidence type="ECO:0000256" key="6">
    <source>
        <dbReference type="ARBA" id="ARBA00023136"/>
    </source>
</evidence>
<feature type="transmembrane region" description="Helical" evidence="7">
    <location>
        <begin position="6"/>
        <end position="28"/>
    </location>
</feature>
<evidence type="ECO:0000256" key="4">
    <source>
        <dbReference type="ARBA" id="ARBA00022692"/>
    </source>
</evidence>
<name>A0A7V0MYW7_UNCAE</name>
<evidence type="ECO:0000256" key="1">
    <source>
        <dbReference type="ARBA" id="ARBA00004651"/>
    </source>
</evidence>
<keyword evidence="6 7" id="KW-0472">Membrane</keyword>
<sequence>MLKIYIDNFIIFIVLLNPMSKILFLFLLSEKVSKQALRKIAVRATVIGMIILGTFAYVGSFILQSILHIEISSLQIAGGIILFLIGLNALQKGEFFGKVREEEMKDVATVPLASPLIAGPATITASISQSTLYHPHIVTASIFSALLVNFLIMLFSVEIGSILKRYHLMGAFIRINGLFIASIGINMVLKGFKLPSN</sequence>
<gene>
    <name evidence="8" type="ORF">ENG47_02570</name>
</gene>
<comment type="caution">
    <text evidence="8">The sequence shown here is derived from an EMBL/GenBank/DDBJ whole genome shotgun (WGS) entry which is preliminary data.</text>
</comment>
<proteinExistence type="inferred from homology"/>
<feature type="transmembrane region" description="Helical" evidence="7">
    <location>
        <begin position="66"/>
        <end position="87"/>
    </location>
</feature>
<evidence type="ECO:0000313" key="8">
    <source>
        <dbReference type="EMBL" id="HDN84629.1"/>
    </source>
</evidence>
<evidence type="ECO:0000256" key="3">
    <source>
        <dbReference type="ARBA" id="ARBA00022475"/>
    </source>
</evidence>